<protein>
    <submittedName>
        <fullName evidence="1">Uncharacterized protein</fullName>
    </submittedName>
</protein>
<proteinExistence type="predicted"/>
<organism evidence="1 2">
    <name type="scientific">Clonorchis sinensis</name>
    <name type="common">Chinese liver fluke</name>
    <dbReference type="NCBI Taxonomy" id="79923"/>
    <lineage>
        <taxon>Eukaryota</taxon>
        <taxon>Metazoa</taxon>
        <taxon>Spiralia</taxon>
        <taxon>Lophotrochozoa</taxon>
        <taxon>Platyhelminthes</taxon>
        <taxon>Trematoda</taxon>
        <taxon>Digenea</taxon>
        <taxon>Opisthorchiida</taxon>
        <taxon>Opisthorchiata</taxon>
        <taxon>Opisthorchiidae</taxon>
        <taxon>Clonorchis</taxon>
    </lineage>
</organism>
<evidence type="ECO:0000313" key="1">
    <source>
        <dbReference type="EMBL" id="KAG5448384.1"/>
    </source>
</evidence>
<gene>
    <name evidence="1" type="ORF">CSKR_109658</name>
</gene>
<dbReference type="InParanoid" id="A0A419PSY1"/>
<comment type="caution">
    <text evidence="1">The sequence shown here is derived from an EMBL/GenBank/DDBJ whole genome shotgun (WGS) entry which is preliminary data.</text>
</comment>
<name>A0A419PSY1_CLOSI</name>
<reference evidence="1 2" key="2">
    <citation type="journal article" date="2021" name="Genomics">
        <title>High-quality reference genome for Clonorchis sinensis.</title>
        <authorList>
            <person name="Young N.D."/>
            <person name="Stroehlein A.J."/>
            <person name="Kinkar L."/>
            <person name="Wang T."/>
            <person name="Sohn W.M."/>
            <person name="Chang B.C.H."/>
            <person name="Kaur P."/>
            <person name="Weisz D."/>
            <person name="Dudchenko O."/>
            <person name="Aiden E.L."/>
            <person name="Korhonen P.K."/>
            <person name="Gasser R.B."/>
        </authorList>
    </citation>
    <scope>NUCLEOTIDE SEQUENCE [LARGE SCALE GENOMIC DNA]</scope>
    <source>
        <strain evidence="1">Cs-k2</strain>
    </source>
</reference>
<dbReference type="Proteomes" id="UP000286415">
    <property type="component" value="Unassembled WGS sequence"/>
</dbReference>
<keyword evidence="2" id="KW-1185">Reference proteome</keyword>
<accession>A0A419PSY1</accession>
<dbReference type="EMBL" id="NIRI02000042">
    <property type="protein sequence ID" value="KAG5448384.1"/>
    <property type="molecule type" value="Genomic_DNA"/>
</dbReference>
<dbReference type="AlphaFoldDB" id="A0A419PSY1"/>
<reference evidence="1 2" key="1">
    <citation type="journal article" date="2018" name="Biotechnol. Adv.">
        <title>Improved genomic resources and new bioinformatic workflow for the carcinogenic parasite Clonorchis sinensis: Biotechnological implications.</title>
        <authorList>
            <person name="Wang D."/>
            <person name="Korhonen P.K."/>
            <person name="Gasser R.B."/>
            <person name="Young N.D."/>
        </authorList>
    </citation>
    <scope>NUCLEOTIDE SEQUENCE [LARGE SCALE GENOMIC DNA]</scope>
    <source>
        <strain evidence="1">Cs-k2</strain>
    </source>
</reference>
<sequence>MPSGFCGNTGSEKQSSSYTGAIILVSPHQREEAMDSSFALIRAHQQCISYGCAEVLTPYI</sequence>
<evidence type="ECO:0000313" key="2">
    <source>
        <dbReference type="Proteomes" id="UP000286415"/>
    </source>
</evidence>